<dbReference type="GO" id="GO:0016887">
    <property type="term" value="F:ATP hydrolysis activity"/>
    <property type="evidence" value="ECO:0007669"/>
    <property type="project" value="InterPro"/>
</dbReference>
<comment type="function">
    <text evidence="4">Involved in beta-(1--&gt;2)glucan export. Transmembrane domains (TMD) form a pore in the inner membrane and the ATP-binding domain (NBD) is responsible for energy generation.</text>
</comment>
<dbReference type="InterPro" id="IPR029439">
    <property type="entry name" value="Wzt_C"/>
</dbReference>
<accession>A0A323U982</accession>
<dbReference type="InterPro" id="IPR027417">
    <property type="entry name" value="P-loop_NTPase"/>
</dbReference>
<dbReference type="InterPro" id="IPR015860">
    <property type="entry name" value="ABC_transpr_TagH-like"/>
</dbReference>
<dbReference type="GO" id="GO:0016020">
    <property type="term" value="C:membrane"/>
    <property type="evidence" value="ECO:0007669"/>
    <property type="project" value="InterPro"/>
</dbReference>
<dbReference type="InterPro" id="IPR050683">
    <property type="entry name" value="Bact_Polysacc_Export_ATP-bd"/>
</dbReference>
<evidence type="ECO:0000256" key="4">
    <source>
        <dbReference type="ARBA" id="ARBA00024722"/>
    </source>
</evidence>
<evidence type="ECO:0000313" key="7">
    <source>
        <dbReference type="Proteomes" id="UP000248134"/>
    </source>
</evidence>
<dbReference type="Gene3D" id="2.70.50.60">
    <property type="entry name" value="abc- transporter (atp binding component) like domain"/>
    <property type="match status" value="1"/>
</dbReference>
<name>A0A323U982_RHOPL</name>
<dbReference type="GO" id="GO:0140359">
    <property type="term" value="F:ABC-type transporter activity"/>
    <property type="evidence" value="ECO:0007669"/>
    <property type="project" value="InterPro"/>
</dbReference>
<feature type="domain" description="ABC transporter" evidence="5">
    <location>
        <begin position="36"/>
        <end position="264"/>
    </location>
</feature>
<dbReference type="InterPro" id="IPR017871">
    <property type="entry name" value="ABC_transporter-like_CS"/>
</dbReference>
<dbReference type="GO" id="GO:0005524">
    <property type="term" value="F:ATP binding"/>
    <property type="evidence" value="ECO:0007669"/>
    <property type="project" value="UniProtKB-KW"/>
</dbReference>
<keyword evidence="2" id="KW-0547">Nucleotide-binding</keyword>
<dbReference type="InterPro" id="IPR003439">
    <property type="entry name" value="ABC_transporter-like_ATP-bd"/>
</dbReference>
<evidence type="ECO:0000256" key="3">
    <source>
        <dbReference type="ARBA" id="ARBA00022840"/>
    </source>
</evidence>
<dbReference type="PROSITE" id="PS50893">
    <property type="entry name" value="ABC_TRANSPORTER_2"/>
    <property type="match status" value="1"/>
</dbReference>
<comment type="similarity">
    <text evidence="1">Belongs to the ABC transporter superfamily.</text>
</comment>
<keyword evidence="3 6" id="KW-0067">ATP-binding</keyword>
<evidence type="ECO:0000313" key="6">
    <source>
        <dbReference type="EMBL" id="PZA09402.1"/>
    </source>
</evidence>
<protein>
    <submittedName>
        <fullName evidence="6">ABC transporter ATP-binding protein</fullName>
    </submittedName>
</protein>
<dbReference type="RefSeq" id="WP_110788747.1">
    <property type="nucleotide sequence ID" value="NZ_QKQS01000038.1"/>
</dbReference>
<dbReference type="SUPFAM" id="SSF52540">
    <property type="entry name" value="P-loop containing nucleoside triphosphate hydrolases"/>
    <property type="match status" value="1"/>
</dbReference>
<dbReference type="InterPro" id="IPR003593">
    <property type="entry name" value="AAA+_ATPase"/>
</dbReference>
<dbReference type="Pfam" id="PF00005">
    <property type="entry name" value="ABC_tran"/>
    <property type="match status" value="1"/>
</dbReference>
<dbReference type="Pfam" id="PF14524">
    <property type="entry name" value="Wzt_C"/>
    <property type="match status" value="1"/>
</dbReference>
<dbReference type="CDD" id="cd10147">
    <property type="entry name" value="Wzt_C-like"/>
    <property type="match status" value="1"/>
</dbReference>
<organism evidence="6 7">
    <name type="scientific">Rhodopseudomonas palustris</name>
    <dbReference type="NCBI Taxonomy" id="1076"/>
    <lineage>
        <taxon>Bacteria</taxon>
        <taxon>Pseudomonadati</taxon>
        <taxon>Pseudomonadota</taxon>
        <taxon>Alphaproteobacteria</taxon>
        <taxon>Hyphomicrobiales</taxon>
        <taxon>Nitrobacteraceae</taxon>
        <taxon>Rhodopseudomonas</taxon>
    </lineage>
</organism>
<dbReference type="SMART" id="SM00382">
    <property type="entry name" value="AAA"/>
    <property type="match status" value="1"/>
</dbReference>
<dbReference type="CDD" id="cd03220">
    <property type="entry name" value="ABC_KpsT_Wzt"/>
    <property type="match status" value="1"/>
</dbReference>
<reference evidence="6 7" key="1">
    <citation type="submission" date="2018-06" db="EMBL/GenBank/DDBJ databases">
        <title>Draft Whole-Genome Sequence of the purple photosynthetic bacterium Rhodospeudomonas palustris XCP.</title>
        <authorList>
            <person name="Rayyan A."/>
            <person name="Meyer T.E."/>
            <person name="Kyndt J.A."/>
        </authorList>
    </citation>
    <scope>NUCLEOTIDE SEQUENCE [LARGE SCALE GENOMIC DNA]</scope>
    <source>
        <strain evidence="6 7">XCP</strain>
    </source>
</reference>
<dbReference type="EMBL" id="QKQS01000038">
    <property type="protein sequence ID" value="PZA09402.1"/>
    <property type="molecule type" value="Genomic_DNA"/>
</dbReference>
<sequence length="473" mass="51695">MSSDEIVIDVRGVSKRYDVYENPRDRLKQIVVPRLIQTANKIGLARHAQPPIYHREFWALQELSFQVRPGETLGIIGRNGSGKSTLLQIIAGTLAPTHGEVTVTGRVAALLELGSGFNPEFTGRENVLLNARILGLSRDQIAERYDQIAAFADIGDFIDQPVKTYSSGMFVRLAFAVQAHIDASIVIIDEALAVGDVFFRQKCYARLEDIRASGAAVLLVSHAMTDIEQFCDRAILLDHGKMLFAGDASEAAKRYYQLHQTASRAVFDAPAVASPAIVAGDDIGEIDSWPDDSQFVSAEGVVQVGNGWARCTRFAVCNAAGVRSPSFEQGEEARFYSEFVVAEPMGVPLTGIVLQNDRGLNVHGKGSLEYAVAAPHRLEAGTVIRCRQTVKLQLELGEYTFELGLATIDAATYAAMSTLNHEQIFSRIVRVCHLPKAGFLAVGWRRTHNGPPLTHHGLADLPGSVYFDFNRTS</sequence>
<proteinExistence type="inferred from homology"/>
<evidence type="ECO:0000256" key="2">
    <source>
        <dbReference type="ARBA" id="ARBA00022741"/>
    </source>
</evidence>
<dbReference type="PANTHER" id="PTHR46743:SF3">
    <property type="entry name" value="ABC-TYPE POLYSACCHARIDE_POLYOL PHOSPHATE TRANSPORT SYSTEM, ATPASE COMPONENT"/>
    <property type="match status" value="1"/>
</dbReference>
<dbReference type="PROSITE" id="PS00211">
    <property type="entry name" value="ABC_TRANSPORTER_1"/>
    <property type="match status" value="1"/>
</dbReference>
<comment type="caution">
    <text evidence="6">The sequence shown here is derived from an EMBL/GenBank/DDBJ whole genome shotgun (WGS) entry which is preliminary data.</text>
</comment>
<evidence type="ECO:0000256" key="1">
    <source>
        <dbReference type="ARBA" id="ARBA00005417"/>
    </source>
</evidence>
<dbReference type="AlphaFoldDB" id="A0A323U982"/>
<dbReference type="OrthoDB" id="9778870at2"/>
<dbReference type="Proteomes" id="UP000248134">
    <property type="component" value="Unassembled WGS sequence"/>
</dbReference>
<gene>
    <name evidence="6" type="ORF">DNX69_25235</name>
</gene>
<dbReference type="PANTHER" id="PTHR46743">
    <property type="entry name" value="TEICHOIC ACIDS EXPORT ATP-BINDING PROTEIN TAGH"/>
    <property type="match status" value="1"/>
</dbReference>
<dbReference type="Gene3D" id="3.40.50.300">
    <property type="entry name" value="P-loop containing nucleotide triphosphate hydrolases"/>
    <property type="match status" value="1"/>
</dbReference>
<evidence type="ECO:0000259" key="5">
    <source>
        <dbReference type="PROSITE" id="PS50893"/>
    </source>
</evidence>